<accession>A0A2J8AC36</accession>
<evidence type="ECO:0000313" key="2">
    <source>
        <dbReference type="EMBL" id="PNH10053.1"/>
    </source>
</evidence>
<feature type="compositionally biased region" description="Gly residues" evidence="1">
    <location>
        <begin position="186"/>
        <end position="201"/>
    </location>
</feature>
<keyword evidence="3" id="KW-1185">Reference proteome</keyword>
<dbReference type="EMBL" id="PGGS01000068">
    <property type="protein sequence ID" value="PNH10053.1"/>
    <property type="molecule type" value="Genomic_DNA"/>
</dbReference>
<proteinExistence type="predicted"/>
<evidence type="ECO:0000256" key="1">
    <source>
        <dbReference type="SAM" id="MobiDB-lite"/>
    </source>
</evidence>
<comment type="caution">
    <text evidence="2">The sequence shown here is derived from an EMBL/GenBank/DDBJ whole genome shotgun (WGS) entry which is preliminary data.</text>
</comment>
<feature type="region of interest" description="Disordered" evidence="1">
    <location>
        <begin position="182"/>
        <end position="201"/>
    </location>
</feature>
<organism evidence="2 3">
    <name type="scientific">Tetrabaena socialis</name>
    <dbReference type="NCBI Taxonomy" id="47790"/>
    <lineage>
        <taxon>Eukaryota</taxon>
        <taxon>Viridiplantae</taxon>
        <taxon>Chlorophyta</taxon>
        <taxon>core chlorophytes</taxon>
        <taxon>Chlorophyceae</taxon>
        <taxon>CS clade</taxon>
        <taxon>Chlamydomonadales</taxon>
        <taxon>Tetrabaenaceae</taxon>
        <taxon>Tetrabaena</taxon>
    </lineage>
</organism>
<gene>
    <name evidence="2" type="ORF">TSOC_003234</name>
</gene>
<name>A0A2J8AC36_9CHLO</name>
<reference evidence="2 3" key="1">
    <citation type="journal article" date="2017" name="Mol. Biol. Evol.">
        <title>The 4-celled Tetrabaena socialis nuclear genome reveals the essential components for genetic control of cell number at the origin of multicellularity in the volvocine lineage.</title>
        <authorList>
            <person name="Featherston J."/>
            <person name="Arakaki Y."/>
            <person name="Hanschen E.R."/>
            <person name="Ferris P.J."/>
            <person name="Michod R.E."/>
            <person name="Olson B.J.S.C."/>
            <person name="Nozaki H."/>
            <person name="Durand P.M."/>
        </authorList>
    </citation>
    <scope>NUCLEOTIDE SEQUENCE [LARGE SCALE GENOMIC DNA]</scope>
    <source>
        <strain evidence="2 3">NIES-571</strain>
    </source>
</reference>
<dbReference type="AlphaFoldDB" id="A0A2J8AC36"/>
<evidence type="ECO:0000313" key="3">
    <source>
        <dbReference type="Proteomes" id="UP000236333"/>
    </source>
</evidence>
<protein>
    <submittedName>
        <fullName evidence="2">Uncharacterized protein</fullName>
    </submittedName>
</protein>
<feature type="region of interest" description="Disordered" evidence="1">
    <location>
        <begin position="75"/>
        <end position="98"/>
    </location>
</feature>
<sequence>MCFHVHDRTRDSTGTAARPVAAPLAAAAVGVGASAAAAVGVGASAAAGPLPRPSIFPRASIGTAGLEAREVAAEGRGASADVRGRPSACANASTGTTGRPDAAPLAAAALGVGASAVAEWPRPSACVSASFGTAGRPCAAPLAPVPPSLATVPGRDSGGLWRASAVGAGGAALVVPRGRLPSGTGHPWGRGGAGAGLRGRR</sequence>
<dbReference type="Proteomes" id="UP000236333">
    <property type="component" value="Unassembled WGS sequence"/>
</dbReference>